<evidence type="ECO:0000256" key="5">
    <source>
        <dbReference type="SAM" id="Coils"/>
    </source>
</evidence>
<dbReference type="InterPro" id="IPR012677">
    <property type="entry name" value="Nucleotide-bd_a/b_plait_sf"/>
</dbReference>
<feature type="compositionally biased region" description="Polar residues" evidence="6">
    <location>
        <begin position="909"/>
        <end position="918"/>
    </location>
</feature>
<dbReference type="GO" id="GO:0003723">
    <property type="term" value="F:RNA binding"/>
    <property type="evidence" value="ECO:0007669"/>
    <property type="project" value="UniProtKB-UniRule"/>
</dbReference>
<evidence type="ECO:0000259" key="7">
    <source>
        <dbReference type="PROSITE" id="PS50102"/>
    </source>
</evidence>
<feature type="compositionally biased region" description="Acidic residues" evidence="6">
    <location>
        <begin position="705"/>
        <end position="719"/>
    </location>
</feature>
<dbReference type="SMART" id="SM00356">
    <property type="entry name" value="ZnF_C3H1"/>
    <property type="match status" value="1"/>
</dbReference>
<dbReference type="GO" id="GO:0005634">
    <property type="term" value="C:nucleus"/>
    <property type="evidence" value="ECO:0007669"/>
    <property type="project" value="TreeGrafter"/>
</dbReference>
<keyword evidence="5" id="KW-0175">Coiled coil</keyword>
<dbReference type="InterPro" id="IPR000571">
    <property type="entry name" value="Znf_CCCH"/>
</dbReference>
<keyword evidence="1 3" id="KW-0694">RNA-binding</keyword>
<dbReference type="PANTHER" id="PTHR14398:SF0">
    <property type="entry name" value="ZINC FINGER PROTEIN SWM"/>
    <property type="match status" value="1"/>
</dbReference>
<keyword evidence="4" id="KW-0863">Zinc-finger</keyword>
<evidence type="ECO:0000259" key="8">
    <source>
        <dbReference type="PROSITE" id="PS50103"/>
    </source>
</evidence>
<feature type="compositionally biased region" description="Basic and acidic residues" evidence="6">
    <location>
        <begin position="164"/>
        <end position="182"/>
    </location>
</feature>
<dbReference type="Pfam" id="PF01480">
    <property type="entry name" value="PWI"/>
    <property type="match status" value="1"/>
</dbReference>
<dbReference type="InterPro" id="IPR000504">
    <property type="entry name" value="RRM_dom"/>
</dbReference>
<feature type="region of interest" description="Disordered" evidence="6">
    <location>
        <begin position="1101"/>
        <end position="1164"/>
    </location>
</feature>
<dbReference type="Pfam" id="PF00642">
    <property type="entry name" value="zf-CCCH"/>
    <property type="match status" value="1"/>
</dbReference>
<feature type="zinc finger region" description="C3H1-type" evidence="4">
    <location>
        <begin position="247"/>
        <end position="275"/>
    </location>
</feature>
<feature type="compositionally biased region" description="Polar residues" evidence="6">
    <location>
        <begin position="313"/>
        <end position="328"/>
    </location>
</feature>
<dbReference type="PANTHER" id="PTHR14398">
    <property type="entry name" value="RNA RECOGNITION RRM/RNP DOMAIN"/>
    <property type="match status" value="1"/>
</dbReference>
<dbReference type="Gene3D" id="1.20.1390.10">
    <property type="entry name" value="PWI domain"/>
    <property type="match status" value="1"/>
</dbReference>
<dbReference type="AlphaFoldDB" id="A0A504YBA3"/>
<evidence type="ECO:0000256" key="1">
    <source>
        <dbReference type="ARBA" id="ARBA00022884"/>
    </source>
</evidence>
<feature type="region of interest" description="Disordered" evidence="6">
    <location>
        <begin position="81"/>
        <end position="249"/>
    </location>
</feature>
<feature type="compositionally biased region" description="Basic and acidic residues" evidence="6">
    <location>
        <begin position="218"/>
        <end position="231"/>
    </location>
</feature>
<feature type="region of interest" description="Disordered" evidence="6">
    <location>
        <begin position="899"/>
        <end position="918"/>
    </location>
</feature>
<feature type="compositionally biased region" description="Basic and acidic residues" evidence="6">
    <location>
        <begin position="190"/>
        <end position="211"/>
    </location>
</feature>
<dbReference type="SUPFAM" id="SSF54928">
    <property type="entry name" value="RNA-binding domain, RBD"/>
    <property type="match status" value="1"/>
</dbReference>
<dbReference type="OrthoDB" id="443401at2759"/>
<dbReference type="GO" id="GO:0008270">
    <property type="term" value="F:zinc ion binding"/>
    <property type="evidence" value="ECO:0007669"/>
    <property type="project" value="UniProtKB-KW"/>
</dbReference>
<feature type="domain" description="RRM" evidence="7">
    <location>
        <begin position="548"/>
        <end position="639"/>
    </location>
</feature>
<feature type="compositionally biased region" description="Low complexity" evidence="6">
    <location>
        <begin position="1104"/>
        <end position="1116"/>
    </location>
</feature>
<proteinExistence type="predicted"/>
<evidence type="ECO:0000256" key="6">
    <source>
        <dbReference type="SAM" id="MobiDB-lite"/>
    </source>
</evidence>
<evidence type="ECO:0000256" key="2">
    <source>
        <dbReference type="ARBA" id="ARBA00043866"/>
    </source>
</evidence>
<dbReference type="PROSITE" id="PS50103">
    <property type="entry name" value="ZF_C3H1"/>
    <property type="match status" value="1"/>
</dbReference>
<feature type="compositionally biased region" description="Basic and acidic residues" evidence="6">
    <location>
        <begin position="85"/>
        <end position="111"/>
    </location>
</feature>
<organism evidence="9 10">
    <name type="scientific">Fasciola gigantica</name>
    <name type="common">Giant liver fluke</name>
    <dbReference type="NCBI Taxonomy" id="46835"/>
    <lineage>
        <taxon>Eukaryota</taxon>
        <taxon>Metazoa</taxon>
        <taxon>Spiralia</taxon>
        <taxon>Lophotrochozoa</taxon>
        <taxon>Platyhelminthes</taxon>
        <taxon>Trematoda</taxon>
        <taxon>Digenea</taxon>
        <taxon>Plagiorchiida</taxon>
        <taxon>Echinostomata</taxon>
        <taxon>Echinostomatoidea</taxon>
        <taxon>Fasciolidae</taxon>
        <taxon>Fasciola</taxon>
    </lineage>
</organism>
<dbReference type="EMBL" id="SUNJ01011444">
    <property type="protein sequence ID" value="TPP58872.1"/>
    <property type="molecule type" value="Genomic_DNA"/>
</dbReference>
<feature type="domain" description="C3H1-type" evidence="8">
    <location>
        <begin position="247"/>
        <end position="275"/>
    </location>
</feature>
<evidence type="ECO:0000256" key="3">
    <source>
        <dbReference type="PROSITE-ProRule" id="PRU00176"/>
    </source>
</evidence>
<dbReference type="Proteomes" id="UP000316759">
    <property type="component" value="Unassembled WGS sequence"/>
</dbReference>
<gene>
    <name evidence="9" type="ORF">FGIG_01524</name>
</gene>
<feature type="region of interest" description="Disordered" evidence="6">
    <location>
        <begin position="672"/>
        <end position="733"/>
    </location>
</feature>
<dbReference type="PROSITE" id="PS50102">
    <property type="entry name" value="RRM"/>
    <property type="match status" value="1"/>
</dbReference>
<feature type="region of interest" description="Disordered" evidence="6">
    <location>
        <begin position="850"/>
        <end position="873"/>
    </location>
</feature>
<dbReference type="InterPro" id="IPR035979">
    <property type="entry name" value="RBD_domain_sf"/>
</dbReference>
<evidence type="ECO:0000313" key="10">
    <source>
        <dbReference type="Proteomes" id="UP000316759"/>
    </source>
</evidence>
<sequence>MPVDYKSLESWLHEKLKPLCVADPIPLSQYVIALIKKDKPEKELREICIDQLEVFLQENTPKFVEDLFTALISQSYVTTDVMESTTKKGETVERVGAHSRLEAPKEKKRSVTGEIPTSDSTAVKTPIKSAVSSKSRTARSRSRSPLTSSRTGANPLSNSRSRRGRDSSEREPGKNRLEESIEGKTVSSRNRREDSSESTDARRFRLRDPDIHRHRFARERYRSPDRSDRYGSRCAPLGRTDNARDGGPRKRRCRNFEEHGVCAAGSRCPFDHGPHALVLPSTKVTSTTIVNVPLSSGHSHSRDDSSKGAVPTDQKTNSSGGFKSTEPQCVETTVSIPIVQSAGEPLLSTPDGSATTQTLSTASILPVYRPTPINHPDATAVPQLETFPFNPSLLSIPPPILGTFTWPTLTLPKTFASHNAGTNEFPRAQPIRHNVVPIPMREINPIHTVITNESTDFSSSTNVVPPAYEPDRPQITMISGPNSQSPSRADTAWAVTTPNSADAPLIYTPSPISERLGQEATRGSHTRGGYYNSVTSFKVMDHMTPFPSVLYVTKLPWKQNDVDQLHVHFAKFGTVLKIVPCFGGLADAAMVEFSCPVEAESAYRSPEPILSNRFIRLSLNPPILQRLGGRPVKYDFRGKTLQDRLGVRNRLGSRPYGGLGLSYVGSSGFRAKPAKLNSGPSRGHSRFRLERDSDAIQSSPPASADEADEPEDERVDENLEAPPASSDDTSFIDRGFNRTKFTNRLDTEFTANNEVHGKDKIADASGVFGVELARARMEYARGGMHRSTHSSLCTQEAKDYVWECEKQNALKRRQEKLLSLDKAREAKQSALEAQKQLVSRLRIQLKKVMSQLEGKDEPPSAPSSTGGSGSHLSVTEQRRLLTEAKRIQSELEQALALEKSLTGKRSKPNSESDPNAFGSTTVSAAALQALPEPVATERRKQIAEVKVELKKVESEAALLKSKGEPVIEQRRRILELKRQLVSLETVRPSDFYGAPGDPFGLNYPCRTQTKLDKRPRTLFVSGLAHSDVDDFQRALSINYLHTQQVVKHADPGTDQPILEITFRTRDFAEAAIRQLQIFNGQSLEMSFAAPQHLSETTKLVTMPSEEPSADGSSSSELNVTSTLTDPTFDPRASHKADTHKHLRSPRSSPTSTTFATTNLCSVNK</sequence>
<feature type="compositionally biased region" description="Polar residues" evidence="6">
    <location>
        <begin position="1154"/>
        <end position="1164"/>
    </location>
</feature>
<dbReference type="Gene3D" id="3.30.70.330">
    <property type="match status" value="1"/>
</dbReference>
<protein>
    <submittedName>
        <fullName evidence="9">RNA-binding protein 26</fullName>
    </submittedName>
</protein>
<keyword evidence="4" id="KW-0862">Zinc</keyword>
<comment type="caution">
    <text evidence="9">The sequence shown here is derived from an EMBL/GenBank/DDBJ whole genome shotgun (WGS) entry which is preliminary data.</text>
</comment>
<dbReference type="InterPro" id="IPR002483">
    <property type="entry name" value="PWI_dom"/>
</dbReference>
<evidence type="ECO:0000313" key="9">
    <source>
        <dbReference type="EMBL" id="TPP58872.1"/>
    </source>
</evidence>
<keyword evidence="10" id="KW-1185">Reference proteome</keyword>
<accession>A0A504YBA3</accession>
<dbReference type="SMART" id="SM00360">
    <property type="entry name" value="RRM"/>
    <property type="match status" value="1"/>
</dbReference>
<reference evidence="9 10" key="1">
    <citation type="submission" date="2019-04" db="EMBL/GenBank/DDBJ databases">
        <title>Annotation for the trematode Fasciola gigantica.</title>
        <authorList>
            <person name="Choi Y.-J."/>
        </authorList>
    </citation>
    <scope>NUCLEOTIDE SEQUENCE [LARGE SCALE GENOMIC DNA]</scope>
    <source>
        <strain evidence="9">Uganda_cow_1</strain>
    </source>
</reference>
<feature type="coiled-coil region" evidence="5">
    <location>
        <begin position="935"/>
        <end position="986"/>
    </location>
</feature>
<dbReference type="STRING" id="46835.A0A504YBA3"/>
<feature type="region of interest" description="Disordered" evidence="6">
    <location>
        <begin position="293"/>
        <end position="328"/>
    </location>
</feature>
<keyword evidence="4" id="KW-0479">Metal-binding</keyword>
<dbReference type="InterPro" id="IPR045137">
    <property type="entry name" value="RBM26/27"/>
</dbReference>
<comment type="function">
    <text evidence="2">May be involved in the turnover of nuclear polyadenylated (pA+) RNA.</text>
</comment>
<name>A0A504YBA3_FASGI</name>
<evidence type="ECO:0000256" key="4">
    <source>
        <dbReference type="PROSITE-ProRule" id="PRU00723"/>
    </source>
</evidence>